<evidence type="ECO:0000313" key="2">
    <source>
        <dbReference type="Proteomes" id="UP000314294"/>
    </source>
</evidence>
<dbReference type="Proteomes" id="UP000314294">
    <property type="component" value="Unassembled WGS sequence"/>
</dbReference>
<reference evidence="1 2" key="1">
    <citation type="submission" date="2019-03" db="EMBL/GenBank/DDBJ databases">
        <title>First draft genome of Liparis tanakae, snailfish: a comprehensive survey of snailfish specific genes.</title>
        <authorList>
            <person name="Kim W."/>
            <person name="Song I."/>
            <person name="Jeong J.-H."/>
            <person name="Kim D."/>
            <person name="Kim S."/>
            <person name="Ryu S."/>
            <person name="Song J.Y."/>
            <person name="Lee S.K."/>
        </authorList>
    </citation>
    <scope>NUCLEOTIDE SEQUENCE [LARGE SCALE GENOMIC DNA]</scope>
    <source>
        <tissue evidence="1">Muscle</tissue>
    </source>
</reference>
<sequence length="192" mass="20727">MRLRKGHYDEEAIARPHGDMATLACPRSFHVSTVVPVALQTGPVLPSVSLIAHVLTSAPTRSPPHQSLASGFRQTKNFSVHSSLSRSGLAAIPCAVLRLRLLYSVARMRRTFAKNQSGVILAVRVNLMLDGSTGPWVTAEEVLLLAILSERQGDRGRQAADQKPKEHWSEQTLGISPGGALAGPVLQLHHIV</sequence>
<gene>
    <name evidence="1" type="ORF">EYF80_018829</name>
</gene>
<evidence type="ECO:0000313" key="1">
    <source>
        <dbReference type="EMBL" id="TNN71013.1"/>
    </source>
</evidence>
<keyword evidence="2" id="KW-1185">Reference proteome</keyword>
<proteinExistence type="predicted"/>
<protein>
    <submittedName>
        <fullName evidence="1">Uncharacterized protein</fullName>
    </submittedName>
</protein>
<accession>A0A4Z2I1B1</accession>
<organism evidence="1 2">
    <name type="scientific">Liparis tanakae</name>
    <name type="common">Tanaka's snailfish</name>
    <dbReference type="NCBI Taxonomy" id="230148"/>
    <lineage>
        <taxon>Eukaryota</taxon>
        <taxon>Metazoa</taxon>
        <taxon>Chordata</taxon>
        <taxon>Craniata</taxon>
        <taxon>Vertebrata</taxon>
        <taxon>Euteleostomi</taxon>
        <taxon>Actinopterygii</taxon>
        <taxon>Neopterygii</taxon>
        <taxon>Teleostei</taxon>
        <taxon>Neoteleostei</taxon>
        <taxon>Acanthomorphata</taxon>
        <taxon>Eupercaria</taxon>
        <taxon>Perciformes</taxon>
        <taxon>Cottioidei</taxon>
        <taxon>Cottales</taxon>
        <taxon>Liparidae</taxon>
        <taxon>Liparis</taxon>
    </lineage>
</organism>
<comment type="caution">
    <text evidence="1">The sequence shown here is derived from an EMBL/GenBank/DDBJ whole genome shotgun (WGS) entry which is preliminary data.</text>
</comment>
<dbReference type="EMBL" id="SRLO01000156">
    <property type="protein sequence ID" value="TNN71013.1"/>
    <property type="molecule type" value="Genomic_DNA"/>
</dbReference>
<name>A0A4Z2I1B1_9TELE</name>
<dbReference type="AlphaFoldDB" id="A0A4Z2I1B1"/>